<dbReference type="PANTHER" id="PTHR47421">
    <property type="entry name" value="GS HOMEOBOX 2"/>
    <property type="match status" value="1"/>
</dbReference>
<dbReference type="InterPro" id="IPR009057">
    <property type="entry name" value="Homeodomain-like_sf"/>
</dbReference>
<dbReference type="Proteomes" id="UP001283361">
    <property type="component" value="Unassembled WGS sequence"/>
</dbReference>
<dbReference type="InterPro" id="IPR017970">
    <property type="entry name" value="Homeobox_CS"/>
</dbReference>
<evidence type="ECO:0000256" key="5">
    <source>
        <dbReference type="RuleBase" id="RU000682"/>
    </source>
</evidence>
<dbReference type="PANTHER" id="PTHR47421:SF2">
    <property type="entry name" value="GS HOMEOBOX 1"/>
    <property type="match status" value="1"/>
</dbReference>
<dbReference type="GO" id="GO:0000981">
    <property type="term" value="F:DNA-binding transcription factor activity, RNA polymerase II-specific"/>
    <property type="evidence" value="ECO:0007669"/>
    <property type="project" value="InterPro"/>
</dbReference>
<dbReference type="PROSITE" id="PS50071">
    <property type="entry name" value="HOMEOBOX_2"/>
    <property type="match status" value="1"/>
</dbReference>
<evidence type="ECO:0000256" key="1">
    <source>
        <dbReference type="ARBA" id="ARBA00023125"/>
    </source>
</evidence>
<evidence type="ECO:0000259" key="7">
    <source>
        <dbReference type="PROSITE" id="PS50071"/>
    </source>
</evidence>
<feature type="compositionally biased region" description="Low complexity" evidence="6">
    <location>
        <begin position="15"/>
        <end position="27"/>
    </location>
</feature>
<keyword evidence="2 4" id="KW-0371">Homeobox</keyword>
<feature type="region of interest" description="Disordered" evidence="6">
    <location>
        <begin position="226"/>
        <end position="269"/>
    </location>
</feature>
<comment type="subcellular location">
    <subcellularLocation>
        <location evidence="4 5">Nucleus</location>
    </subcellularLocation>
</comment>
<dbReference type="GO" id="GO:0005634">
    <property type="term" value="C:nucleus"/>
    <property type="evidence" value="ECO:0007669"/>
    <property type="project" value="UniProtKB-SubCell"/>
</dbReference>
<name>A0AAE0ZSM0_9GAST</name>
<evidence type="ECO:0000256" key="2">
    <source>
        <dbReference type="ARBA" id="ARBA00023155"/>
    </source>
</evidence>
<keyword evidence="1 4" id="KW-0238">DNA-binding</keyword>
<feature type="DNA-binding region" description="Homeobox" evidence="4">
    <location>
        <begin position="268"/>
        <end position="327"/>
    </location>
</feature>
<gene>
    <name evidence="8" type="ORF">RRG08_035050</name>
</gene>
<dbReference type="InterPro" id="IPR001356">
    <property type="entry name" value="HD"/>
</dbReference>
<dbReference type="PRINTS" id="PR00024">
    <property type="entry name" value="HOMEOBOX"/>
</dbReference>
<evidence type="ECO:0000256" key="6">
    <source>
        <dbReference type="SAM" id="MobiDB-lite"/>
    </source>
</evidence>
<evidence type="ECO:0000313" key="9">
    <source>
        <dbReference type="Proteomes" id="UP001283361"/>
    </source>
</evidence>
<feature type="compositionally biased region" description="Pro residues" evidence="6">
    <location>
        <begin position="142"/>
        <end position="163"/>
    </location>
</feature>
<dbReference type="EMBL" id="JAWDGP010003399">
    <property type="protein sequence ID" value="KAK3774622.1"/>
    <property type="molecule type" value="Genomic_DNA"/>
</dbReference>
<dbReference type="SMART" id="SM00389">
    <property type="entry name" value="HOX"/>
    <property type="match status" value="1"/>
</dbReference>
<dbReference type="CDD" id="cd00086">
    <property type="entry name" value="homeodomain"/>
    <property type="match status" value="1"/>
</dbReference>
<accession>A0AAE0ZSM0</accession>
<reference evidence="8" key="1">
    <citation type="journal article" date="2023" name="G3 (Bethesda)">
        <title>A reference genome for the long-term kleptoplast-retaining sea slug Elysia crispata morphotype clarki.</title>
        <authorList>
            <person name="Eastman K.E."/>
            <person name="Pendleton A.L."/>
            <person name="Shaikh M.A."/>
            <person name="Suttiyut T."/>
            <person name="Ogas R."/>
            <person name="Tomko P."/>
            <person name="Gavelis G."/>
            <person name="Widhalm J.R."/>
            <person name="Wisecaver J.H."/>
        </authorList>
    </citation>
    <scope>NUCLEOTIDE SEQUENCE</scope>
    <source>
        <strain evidence="8">ECLA1</strain>
    </source>
</reference>
<feature type="region of interest" description="Disordered" evidence="6">
    <location>
        <begin position="48"/>
        <end position="70"/>
    </location>
</feature>
<dbReference type="SUPFAM" id="SSF46689">
    <property type="entry name" value="Homeodomain-like"/>
    <property type="match status" value="1"/>
</dbReference>
<dbReference type="PROSITE" id="PS00027">
    <property type="entry name" value="HOMEOBOX_1"/>
    <property type="match status" value="1"/>
</dbReference>
<dbReference type="AlphaFoldDB" id="A0AAE0ZSM0"/>
<proteinExistence type="predicted"/>
<feature type="region of interest" description="Disordered" evidence="6">
    <location>
        <begin position="131"/>
        <end position="174"/>
    </location>
</feature>
<dbReference type="InterPro" id="IPR020479">
    <property type="entry name" value="HD_metazoa"/>
</dbReference>
<protein>
    <recommendedName>
        <fullName evidence="7">Homeobox domain-containing protein</fullName>
    </recommendedName>
</protein>
<evidence type="ECO:0000256" key="3">
    <source>
        <dbReference type="ARBA" id="ARBA00023242"/>
    </source>
</evidence>
<feature type="domain" description="Homeobox" evidence="7">
    <location>
        <begin position="266"/>
        <end position="326"/>
    </location>
</feature>
<dbReference type="Gene3D" id="1.10.10.60">
    <property type="entry name" value="Homeodomain-like"/>
    <property type="match status" value="1"/>
</dbReference>
<feature type="region of interest" description="Disordered" evidence="6">
    <location>
        <begin position="402"/>
        <end position="422"/>
    </location>
</feature>
<dbReference type="GO" id="GO:1990837">
    <property type="term" value="F:sequence-specific double-stranded DNA binding"/>
    <property type="evidence" value="ECO:0007669"/>
    <property type="project" value="TreeGrafter"/>
</dbReference>
<organism evidence="8 9">
    <name type="scientific">Elysia crispata</name>
    <name type="common">lettuce slug</name>
    <dbReference type="NCBI Taxonomy" id="231223"/>
    <lineage>
        <taxon>Eukaryota</taxon>
        <taxon>Metazoa</taxon>
        <taxon>Spiralia</taxon>
        <taxon>Lophotrochozoa</taxon>
        <taxon>Mollusca</taxon>
        <taxon>Gastropoda</taxon>
        <taxon>Heterobranchia</taxon>
        <taxon>Euthyneura</taxon>
        <taxon>Panpulmonata</taxon>
        <taxon>Sacoglossa</taxon>
        <taxon>Placobranchoidea</taxon>
        <taxon>Plakobranchidae</taxon>
        <taxon>Elysia</taxon>
    </lineage>
</organism>
<feature type="region of interest" description="Disordered" evidence="6">
    <location>
        <begin position="1"/>
        <end position="31"/>
    </location>
</feature>
<keyword evidence="3 4" id="KW-0539">Nucleus</keyword>
<sequence>MSRSFYVDSLMLKKPPNSRQQSSNTSTRRGHDHLPALLASHTALLPRDIPHQHQGHPHQQLSSEHLQHHHHSQIAAPGIACYASRHPADLLGALCCPLCVHGAGATPHHTLAHAAAAAAAAQTLSLSTSSAHGLNTGLSSHPPLPPPAHMMTPPQLPNPPSPPHLSVSEGLRQPHSSLYQRSPISSPAGIMTNMVAAAFNSTNSPYGHHVPGAGFDLHVSQKDVQLRRPGETPSPQNYRSPSPLAMDKPKPTKIEPSVNGPSDDLPSSKRMRTAFTSTQLLELERAFGANMYLSRLRRIEIATGLNLSEKQVKIWFQNRRVKHKKEGLDEVEVSSRSGCKCSKGCPSVAAVEGPGNDNDNKGFNFEIKENDNKRPCEVQSIGKNSEVSVSNDQIRKRKADCEEDEETYFQDPKQGMVSSGDKQSNMAIKKMCIVECVSEESNKQIISYEDNARSPVTESCPKWSHDINNLIGFRDVKLSEHDSSIRHSKLKPRGPMPTTPLHIDCGLSPRTPLVLSHSDGAGDGGEDSHVDVEDVAIGQVGYDSVAHEDNSAVKIGFSTAATLATVNINYDKRGFKPCNE</sequence>
<keyword evidence="9" id="KW-1185">Reference proteome</keyword>
<dbReference type="Pfam" id="PF00046">
    <property type="entry name" value="Homeodomain"/>
    <property type="match status" value="1"/>
</dbReference>
<evidence type="ECO:0000256" key="4">
    <source>
        <dbReference type="PROSITE-ProRule" id="PRU00108"/>
    </source>
</evidence>
<evidence type="ECO:0000313" key="8">
    <source>
        <dbReference type="EMBL" id="KAK3774622.1"/>
    </source>
</evidence>
<dbReference type="InterPro" id="IPR042191">
    <property type="entry name" value="GSH1/2"/>
</dbReference>
<comment type="caution">
    <text evidence="8">The sequence shown here is derived from an EMBL/GenBank/DDBJ whole genome shotgun (WGS) entry which is preliminary data.</text>
</comment>